<dbReference type="PROSITE" id="PS00718">
    <property type="entry name" value="SIGMA54_2"/>
    <property type="match status" value="1"/>
</dbReference>
<feature type="domain" description="RNA polymerase sigma factor 54 DNA-binding" evidence="9">
    <location>
        <begin position="298"/>
        <end position="458"/>
    </location>
</feature>
<dbReference type="GO" id="GO:0006352">
    <property type="term" value="P:DNA-templated transcription initiation"/>
    <property type="evidence" value="ECO:0007669"/>
    <property type="project" value="InterPro"/>
</dbReference>
<dbReference type="InterPro" id="IPR038709">
    <property type="entry name" value="RpoN_core-bd_sf"/>
</dbReference>
<dbReference type="Pfam" id="PF04963">
    <property type="entry name" value="Sigma54_CBD"/>
    <property type="match status" value="1"/>
</dbReference>
<evidence type="ECO:0000313" key="11">
    <source>
        <dbReference type="EMBL" id="SDP71522.1"/>
    </source>
</evidence>
<dbReference type="InterPro" id="IPR007634">
    <property type="entry name" value="RNA_pol_sigma_54_DNA-bd"/>
</dbReference>
<dbReference type="PRINTS" id="PR00045">
    <property type="entry name" value="SIGMA54FCT"/>
</dbReference>
<dbReference type="STRING" id="94869.SAMN04488529_11360"/>
<evidence type="ECO:0000256" key="3">
    <source>
        <dbReference type="ARBA" id="ARBA00022679"/>
    </source>
</evidence>
<dbReference type="InterPro" id="IPR000394">
    <property type="entry name" value="RNA_pol_sigma_54"/>
</dbReference>
<dbReference type="GO" id="GO:0003677">
    <property type="term" value="F:DNA binding"/>
    <property type="evidence" value="ECO:0007669"/>
    <property type="project" value="UniProtKB-KW"/>
</dbReference>
<dbReference type="GO" id="GO:0000428">
    <property type="term" value="C:DNA-directed RNA polymerase complex"/>
    <property type="evidence" value="ECO:0007669"/>
    <property type="project" value="UniProtKB-KW"/>
</dbReference>
<feature type="domain" description="RNA polymerase sigma factor 54 core-binding" evidence="10">
    <location>
        <begin position="98"/>
        <end position="284"/>
    </location>
</feature>
<evidence type="ECO:0000256" key="8">
    <source>
        <dbReference type="ARBA" id="ARBA00023163"/>
    </source>
</evidence>
<dbReference type="GO" id="GO:0001216">
    <property type="term" value="F:DNA-binding transcription activator activity"/>
    <property type="evidence" value="ECO:0007669"/>
    <property type="project" value="InterPro"/>
</dbReference>
<evidence type="ECO:0000259" key="9">
    <source>
        <dbReference type="Pfam" id="PF04552"/>
    </source>
</evidence>
<name>A0A1H0UZ38_9CLOT</name>
<keyword evidence="2" id="KW-0240">DNA-directed RNA polymerase</keyword>
<dbReference type="Gene3D" id="1.10.10.1330">
    <property type="entry name" value="RNA polymerase sigma-54 factor, core-binding domain"/>
    <property type="match status" value="1"/>
</dbReference>
<dbReference type="Pfam" id="PF04552">
    <property type="entry name" value="Sigma54_DBD"/>
    <property type="match status" value="1"/>
</dbReference>
<keyword evidence="12" id="KW-1185">Reference proteome</keyword>
<protein>
    <submittedName>
        <fullName evidence="11">RNA polymerase, sigma 54 subunit, RpoN/SigL</fullName>
    </submittedName>
</protein>
<dbReference type="RefSeq" id="WP_089971969.1">
    <property type="nucleotide sequence ID" value="NZ_FNJM01000013.1"/>
</dbReference>
<keyword evidence="7" id="KW-0238">DNA-binding</keyword>
<dbReference type="NCBIfam" id="TIGR02395">
    <property type="entry name" value="rpoN_sigma"/>
    <property type="match status" value="1"/>
</dbReference>
<keyword evidence="6" id="KW-0731">Sigma factor</keyword>
<dbReference type="PROSITE" id="PS50044">
    <property type="entry name" value="SIGMA54_3"/>
    <property type="match status" value="1"/>
</dbReference>
<dbReference type="Gene3D" id="1.10.10.60">
    <property type="entry name" value="Homeodomain-like"/>
    <property type="match status" value="1"/>
</dbReference>
<evidence type="ECO:0000313" key="12">
    <source>
        <dbReference type="Proteomes" id="UP000198597"/>
    </source>
</evidence>
<dbReference type="PANTHER" id="PTHR32248">
    <property type="entry name" value="RNA POLYMERASE SIGMA-54 FACTOR"/>
    <property type="match status" value="1"/>
</dbReference>
<evidence type="ECO:0000256" key="7">
    <source>
        <dbReference type="ARBA" id="ARBA00023125"/>
    </source>
</evidence>
<dbReference type="Proteomes" id="UP000198597">
    <property type="component" value="Unassembled WGS sequence"/>
</dbReference>
<evidence type="ECO:0000256" key="4">
    <source>
        <dbReference type="ARBA" id="ARBA00022695"/>
    </source>
</evidence>
<evidence type="ECO:0000256" key="5">
    <source>
        <dbReference type="ARBA" id="ARBA00023015"/>
    </source>
</evidence>
<keyword evidence="5" id="KW-0805">Transcription regulation</keyword>
<dbReference type="OrthoDB" id="9814402at2"/>
<dbReference type="InterPro" id="IPR007046">
    <property type="entry name" value="RNA_pol_sigma_54_core-bd"/>
</dbReference>
<organism evidence="11 12">
    <name type="scientific">Clostridium gasigenes</name>
    <dbReference type="NCBI Taxonomy" id="94869"/>
    <lineage>
        <taxon>Bacteria</taxon>
        <taxon>Bacillati</taxon>
        <taxon>Bacillota</taxon>
        <taxon>Clostridia</taxon>
        <taxon>Eubacteriales</taxon>
        <taxon>Clostridiaceae</taxon>
        <taxon>Clostridium</taxon>
    </lineage>
</organism>
<dbReference type="PANTHER" id="PTHR32248:SF4">
    <property type="entry name" value="RNA POLYMERASE SIGMA-54 FACTOR"/>
    <property type="match status" value="1"/>
</dbReference>
<keyword evidence="4" id="KW-0548">Nucleotidyltransferase</keyword>
<dbReference type="PROSITE" id="PS00717">
    <property type="entry name" value="SIGMA54_1"/>
    <property type="match status" value="1"/>
</dbReference>
<dbReference type="EMBL" id="FNJM01000013">
    <property type="protein sequence ID" value="SDP71522.1"/>
    <property type="molecule type" value="Genomic_DNA"/>
</dbReference>
<evidence type="ECO:0000256" key="6">
    <source>
        <dbReference type="ARBA" id="ARBA00023082"/>
    </source>
</evidence>
<dbReference type="AlphaFoldDB" id="A0A1H0UZ38"/>
<sequence>MKLDFNLNLSQEQRLVMTQQMQLSIKLLQMSSCDLREYIDNEFTENPMLEGNFDTVQEEGNYQDKIDYKEMIKYLEFDNYGSQNYGSYDSDNDVSPFNFITKKQSLTEYLHEQVLECNEDEFIKTIVGYMIENLDSRGYLSFPLKDICRELEISEKLGKEALDVLQDLEPDGIGAKDLKECLKIQLIKRGILDENLEDIIDNYLDSIADNKYINISKALKITPKEAQSCGDLIKTLEPKPSRGFYTGEEVKFIIPDASIRKIDGEYFVIMNEGALPRLSINSLYKQIINNKGDKQAEEYVKNKLNSAMFLIKSIEQRKGTLLRILEKVIKKQIEYFDKGQKYLKPMSLKEMAEELEVHESTISRAVRDKYVLTSMGTIKIKDIFTTGLTSNENGGEDVAVVNIKKKIKTLVDEENRIKPLSDQVICNELNKKGLNISRRTVAKYREELGIRSSSKRKRI</sequence>
<proteinExistence type="inferred from homology"/>
<gene>
    <name evidence="11" type="ORF">SAMN04488529_11360</name>
</gene>
<accession>A0A1H0UZ38</accession>
<keyword evidence="3" id="KW-0808">Transferase</keyword>
<dbReference type="PIRSF" id="PIRSF000774">
    <property type="entry name" value="RpoN"/>
    <property type="match status" value="1"/>
</dbReference>
<comment type="similarity">
    <text evidence="1">Belongs to the sigma-54 factor family.</text>
</comment>
<keyword evidence="8" id="KW-0804">Transcription</keyword>
<evidence type="ECO:0000256" key="1">
    <source>
        <dbReference type="ARBA" id="ARBA00008798"/>
    </source>
</evidence>
<dbReference type="Pfam" id="PF00309">
    <property type="entry name" value="Sigma54_AID"/>
    <property type="match status" value="1"/>
</dbReference>
<reference evidence="11 12" key="1">
    <citation type="submission" date="2016-10" db="EMBL/GenBank/DDBJ databases">
        <authorList>
            <person name="de Groot N.N."/>
        </authorList>
    </citation>
    <scope>NUCLEOTIDE SEQUENCE [LARGE SCALE GENOMIC DNA]</scope>
    <source>
        <strain evidence="11 12">DSM 12272</strain>
    </source>
</reference>
<dbReference type="GO" id="GO:0016779">
    <property type="term" value="F:nucleotidyltransferase activity"/>
    <property type="evidence" value="ECO:0007669"/>
    <property type="project" value="UniProtKB-KW"/>
</dbReference>
<dbReference type="GO" id="GO:0016987">
    <property type="term" value="F:sigma factor activity"/>
    <property type="evidence" value="ECO:0007669"/>
    <property type="project" value="UniProtKB-KW"/>
</dbReference>
<evidence type="ECO:0000256" key="2">
    <source>
        <dbReference type="ARBA" id="ARBA00022478"/>
    </source>
</evidence>
<evidence type="ECO:0000259" key="10">
    <source>
        <dbReference type="Pfam" id="PF04963"/>
    </source>
</evidence>